<dbReference type="EMBL" id="RCOR01000046">
    <property type="protein sequence ID" value="RSN67295.1"/>
    <property type="molecule type" value="Genomic_DNA"/>
</dbReference>
<gene>
    <name evidence="2" type="ORF">D9Q81_08785</name>
</gene>
<reference evidence="2 3" key="1">
    <citation type="submission" date="2018-10" db="EMBL/GenBank/DDBJ databases">
        <title>Co-occurring genomic capacity for anaerobic methane metabolism and dissimilatory sulfite reduction discovered in the Korarchaeota.</title>
        <authorList>
            <person name="Mckay L.J."/>
            <person name="Dlakic M."/>
            <person name="Fields M.W."/>
            <person name="Delmont T.O."/>
            <person name="Eren A.M."/>
            <person name="Jay Z.J."/>
            <person name="Klingelsmith K.B."/>
            <person name="Rusch D.B."/>
            <person name="Inskeep W.P."/>
        </authorList>
    </citation>
    <scope>NUCLEOTIDE SEQUENCE [LARGE SCALE GENOMIC DNA]</scope>
    <source>
        <strain evidence="2 3">WS</strain>
    </source>
</reference>
<proteinExistence type="predicted"/>
<organism evidence="2 3">
    <name type="scientific">Candidatus Korarchaeum cryptofilum</name>
    <dbReference type="NCBI Taxonomy" id="498846"/>
    <lineage>
        <taxon>Archaea</taxon>
        <taxon>Thermoproteota</taxon>
        <taxon>Candidatus Korarchaeia</taxon>
        <taxon>Candidatus Korarchaeales</taxon>
        <taxon>Candidatus Korarchaeaceae</taxon>
        <taxon>Candidatus Korarchaeum</taxon>
    </lineage>
</organism>
<comment type="caution">
    <text evidence="2">The sequence shown here is derived from an EMBL/GenBank/DDBJ whole genome shotgun (WGS) entry which is preliminary data.</text>
</comment>
<accession>A0A3R9PBE8</accession>
<protein>
    <recommendedName>
        <fullName evidence="4">CARDB domain-containing protein</fullName>
    </recommendedName>
</protein>
<evidence type="ECO:0008006" key="4">
    <source>
        <dbReference type="Google" id="ProtNLM"/>
    </source>
</evidence>
<dbReference type="AlphaFoldDB" id="A0A3R9PBE8"/>
<sequence>MKMRPSVAVLLLILFPILQPLAAPIKIDVPIYVPAELPVSGSVCLTSPIARNLTAKLYVDGSFFQEGVADEMGCYKVTIRPLSPGAHKLHAEIFKDGDKVAEIEANVIAIRGMIIVKPQPLAEIMRGETKNVTLTIENRAPLNLSNVALEIEAPFSIFGERMMRVREFAIYGKIGDLPMNGSKDLKLILAVPVNFRPGSYDLKINMTYEITSSKYSILLKDNVVVLNETYVKPTQPPFSAGNVLSQMALPIVAVIVVIVAAILLYIWRRGRGKA</sequence>
<dbReference type="Proteomes" id="UP000278149">
    <property type="component" value="Unassembled WGS sequence"/>
</dbReference>
<keyword evidence="1" id="KW-0812">Transmembrane</keyword>
<evidence type="ECO:0000313" key="3">
    <source>
        <dbReference type="Proteomes" id="UP000278149"/>
    </source>
</evidence>
<evidence type="ECO:0000256" key="1">
    <source>
        <dbReference type="SAM" id="Phobius"/>
    </source>
</evidence>
<keyword evidence="1" id="KW-0472">Membrane</keyword>
<feature type="transmembrane region" description="Helical" evidence="1">
    <location>
        <begin position="247"/>
        <end position="267"/>
    </location>
</feature>
<evidence type="ECO:0000313" key="2">
    <source>
        <dbReference type="EMBL" id="RSN67295.1"/>
    </source>
</evidence>
<name>A0A3R9PBE8_9CREN</name>
<keyword evidence="1" id="KW-1133">Transmembrane helix</keyword>